<dbReference type="Gene3D" id="3.30.2020.30">
    <property type="match status" value="1"/>
</dbReference>
<dbReference type="InterPro" id="IPR010376">
    <property type="entry name" value="GBBH-like_N"/>
</dbReference>
<organism evidence="4 5">
    <name type="scientific">Candidatus Abzuiibacterium crystallinum</name>
    <dbReference type="NCBI Taxonomy" id="1974748"/>
    <lineage>
        <taxon>Bacteria</taxon>
        <taxon>Pseudomonadati</taxon>
        <taxon>Candidatus Omnitrophota</taxon>
        <taxon>Candidatus Abzuiibacterium</taxon>
    </lineage>
</organism>
<feature type="domain" description="Gamma-butyrobetaine hydroxylase-like N-terminal" evidence="3">
    <location>
        <begin position="16"/>
        <end position="97"/>
    </location>
</feature>
<dbReference type="InterPro" id="IPR038492">
    <property type="entry name" value="GBBH-like_N_sf"/>
</dbReference>
<dbReference type="AlphaFoldDB" id="A0A2H0LNE1"/>
<proteinExistence type="predicted"/>
<accession>A0A2H0LNE1</accession>
<keyword evidence="1" id="KW-0479">Metal-binding</keyword>
<dbReference type="EMBL" id="PCVY01000072">
    <property type="protein sequence ID" value="PIQ85184.1"/>
    <property type="molecule type" value="Genomic_DNA"/>
</dbReference>
<sequence>MENKVAVKPIEIKQLGEQELGIQWSDGHLSLFQVRDLRLKCRCAVCVDEWSGEKIMKEKEVPQDVKPVSIETVGRYGLRVVWSDGHQTGIYTYDYLRQLA</sequence>
<evidence type="ECO:0000256" key="1">
    <source>
        <dbReference type="ARBA" id="ARBA00022723"/>
    </source>
</evidence>
<evidence type="ECO:0000313" key="4">
    <source>
        <dbReference type="EMBL" id="PIQ85184.1"/>
    </source>
</evidence>
<protein>
    <recommendedName>
        <fullName evidence="3">Gamma-butyrobetaine hydroxylase-like N-terminal domain-containing protein</fullName>
    </recommendedName>
</protein>
<evidence type="ECO:0000256" key="2">
    <source>
        <dbReference type="ARBA" id="ARBA00023004"/>
    </source>
</evidence>
<comment type="caution">
    <text evidence="4">The sequence shown here is derived from an EMBL/GenBank/DDBJ whole genome shotgun (WGS) entry which is preliminary data.</text>
</comment>
<keyword evidence="2" id="KW-0408">Iron</keyword>
<dbReference type="Pfam" id="PF06155">
    <property type="entry name" value="GBBH-like_N"/>
    <property type="match status" value="1"/>
</dbReference>
<dbReference type="PANTHER" id="PTHR35303">
    <property type="entry name" value="OS02G0197800 PROTEIN"/>
    <property type="match status" value="1"/>
</dbReference>
<evidence type="ECO:0000259" key="3">
    <source>
        <dbReference type="Pfam" id="PF06155"/>
    </source>
</evidence>
<gene>
    <name evidence="4" type="ORF">COV74_09500</name>
</gene>
<dbReference type="GO" id="GO:0046872">
    <property type="term" value="F:metal ion binding"/>
    <property type="evidence" value="ECO:0007669"/>
    <property type="project" value="UniProtKB-KW"/>
</dbReference>
<name>A0A2H0LNE1_9BACT</name>
<dbReference type="Proteomes" id="UP000230859">
    <property type="component" value="Unassembled WGS sequence"/>
</dbReference>
<evidence type="ECO:0000313" key="5">
    <source>
        <dbReference type="Proteomes" id="UP000230859"/>
    </source>
</evidence>
<reference evidence="4 5" key="1">
    <citation type="submission" date="2017-09" db="EMBL/GenBank/DDBJ databases">
        <title>Depth-based differentiation of microbial function through sediment-hosted aquifers and enrichment of novel symbionts in the deep terrestrial subsurface.</title>
        <authorList>
            <person name="Probst A.J."/>
            <person name="Ladd B."/>
            <person name="Jarett J.K."/>
            <person name="Geller-Mcgrath D.E."/>
            <person name="Sieber C.M."/>
            <person name="Emerson J.B."/>
            <person name="Anantharaman K."/>
            <person name="Thomas B.C."/>
            <person name="Malmstrom R."/>
            <person name="Stieglmeier M."/>
            <person name="Klingl A."/>
            <person name="Woyke T."/>
            <person name="Ryan C.M."/>
            <person name="Banfield J.F."/>
        </authorList>
    </citation>
    <scope>NUCLEOTIDE SEQUENCE [LARGE SCALE GENOMIC DNA]</scope>
    <source>
        <strain evidence="4">CG11_big_fil_rev_8_21_14_0_20_45_26</strain>
    </source>
</reference>